<protein>
    <recommendedName>
        <fullName evidence="1">Putative restriction endonuclease domain-containing protein</fullName>
    </recommendedName>
</protein>
<keyword evidence="3" id="KW-1185">Reference proteome</keyword>
<reference evidence="2" key="1">
    <citation type="submission" date="2021-01" db="EMBL/GenBank/DDBJ databases">
        <title>Whole genome shotgun sequence of Dactylosporangium siamense NBRC 106093.</title>
        <authorList>
            <person name="Komaki H."/>
            <person name="Tamura T."/>
        </authorList>
    </citation>
    <scope>NUCLEOTIDE SEQUENCE</scope>
    <source>
        <strain evidence="2">NBRC 106093</strain>
    </source>
</reference>
<dbReference type="Proteomes" id="UP000660611">
    <property type="component" value="Unassembled WGS sequence"/>
</dbReference>
<dbReference type="Pfam" id="PF05685">
    <property type="entry name" value="Uma2"/>
    <property type="match status" value="1"/>
</dbReference>
<feature type="domain" description="Putative restriction endonuclease" evidence="1">
    <location>
        <begin position="2"/>
        <end position="86"/>
    </location>
</feature>
<dbReference type="CDD" id="cd06260">
    <property type="entry name" value="DUF820-like"/>
    <property type="match status" value="1"/>
</dbReference>
<dbReference type="InterPro" id="IPR012296">
    <property type="entry name" value="Nuclease_put_TT1808"/>
</dbReference>
<comment type="caution">
    <text evidence="2">The sequence shown here is derived from an EMBL/GenBank/DDBJ whole genome shotgun (WGS) entry which is preliminary data.</text>
</comment>
<dbReference type="RefSeq" id="WP_203846756.1">
    <property type="nucleotide sequence ID" value="NZ_BAAAVW010000007.1"/>
</dbReference>
<accession>A0A919PK26</accession>
<dbReference type="InterPro" id="IPR008538">
    <property type="entry name" value="Uma2"/>
</dbReference>
<dbReference type="EMBL" id="BONQ01000047">
    <property type="protein sequence ID" value="GIG44957.1"/>
    <property type="molecule type" value="Genomic_DNA"/>
</dbReference>
<proteinExistence type="predicted"/>
<gene>
    <name evidence="2" type="ORF">Dsi01nite_029980</name>
</gene>
<organism evidence="2 3">
    <name type="scientific">Dactylosporangium siamense</name>
    <dbReference type="NCBI Taxonomy" id="685454"/>
    <lineage>
        <taxon>Bacteria</taxon>
        <taxon>Bacillati</taxon>
        <taxon>Actinomycetota</taxon>
        <taxon>Actinomycetes</taxon>
        <taxon>Micromonosporales</taxon>
        <taxon>Micromonosporaceae</taxon>
        <taxon>Dactylosporangium</taxon>
    </lineage>
</organism>
<dbReference type="Gene3D" id="3.90.1570.10">
    <property type="entry name" value="tt1808, chain A"/>
    <property type="match status" value="1"/>
</dbReference>
<dbReference type="AlphaFoldDB" id="A0A919PK26"/>
<sequence>MPDLTVWAKGWPPRSARSSYAGTARLLLVVEVVSRGSEVVDRIIKKAEYAKAGIPHYWFVERDGGTTVHRHVLNPETGEYEPVPGGGRPLAWLLTTVPDVL</sequence>
<dbReference type="SUPFAM" id="SSF52980">
    <property type="entry name" value="Restriction endonuclease-like"/>
    <property type="match status" value="1"/>
</dbReference>
<name>A0A919PK26_9ACTN</name>
<evidence type="ECO:0000259" key="1">
    <source>
        <dbReference type="Pfam" id="PF05685"/>
    </source>
</evidence>
<evidence type="ECO:0000313" key="2">
    <source>
        <dbReference type="EMBL" id="GIG44957.1"/>
    </source>
</evidence>
<dbReference type="InterPro" id="IPR011335">
    <property type="entry name" value="Restrct_endonuc-II-like"/>
</dbReference>
<evidence type="ECO:0000313" key="3">
    <source>
        <dbReference type="Proteomes" id="UP000660611"/>
    </source>
</evidence>